<protein>
    <submittedName>
        <fullName evidence="1">Uncharacterized protein</fullName>
    </submittedName>
</protein>
<proteinExistence type="predicted"/>
<name>A0A7U0GBR7_9CAUD</name>
<dbReference type="Proteomes" id="UP000596381">
    <property type="component" value="Segment"/>
</dbReference>
<sequence>MGAYIEGRFEKKNKEGKWEIISGGADWFDFQNYFIYGWLADVRNMAGVPPLPYKWEKAGRPISYDYDYNYILDVKVLLDFDYDTLVEDRSGDGRSTLPEGEGVTASWREHLGEWWFEQLNILKESGAERLVFNFN</sequence>
<keyword evidence="2" id="KW-1185">Reference proteome</keyword>
<evidence type="ECO:0000313" key="2">
    <source>
        <dbReference type="Proteomes" id="UP000596381"/>
    </source>
</evidence>
<gene>
    <name evidence="1" type="ORF">vBKpMFBKp24_246</name>
</gene>
<organism evidence="1 2">
    <name type="scientific">Klebsiella phage vB_KpM_FBKp24</name>
    <dbReference type="NCBI Taxonomy" id="2801834"/>
    <lineage>
        <taxon>Viruses</taxon>
        <taxon>Duplodnaviria</taxon>
        <taxon>Heunggongvirae</taxon>
        <taxon>Uroviricota</taxon>
        <taxon>Caudoviricetes</taxon>
        <taxon>Chimalliviridae</taxon>
        <taxon>Maaswegvirus</taxon>
        <taxon>Maaswegvirus Kp24</taxon>
    </lineage>
</organism>
<dbReference type="EMBL" id="MW394391">
    <property type="protein sequence ID" value="QQV92229.1"/>
    <property type="molecule type" value="Genomic_DNA"/>
</dbReference>
<reference evidence="1 2" key="1">
    <citation type="submission" date="2020-12" db="EMBL/GenBank/DDBJ databases">
        <title>Genomic characterization of four novel bacteriophages infecting Klebsiella pneumoniae.</title>
        <authorList>
            <person name="Estrada Bonilla B."/>
            <person name="Costa A.R."/>
            <person name="van Rossum T."/>
            <person name="Hagedoorn S."/>
            <person name="Wallinga H."/>
            <person name="Xiao M."/>
            <person name="Song W."/>
            <person name="Haas P.-J."/>
            <person name="Nobrega F.L."/>
            <person name="Brouns S.J.J."/>
        </authorList>
    </citation>
    <scope>NUCLEOTIDE SEQUENCE [LARGE SCALE GENOMIC DNA]</scope>
</reference>
<evidence type="ECO:0000313" key="1">
    <source>
        <dbReference type="EMBL" id="QQV92229.1"/>
    </source>
</evidence>
<accession>A0A7U0GBR7</accession>